<feature type="transmembrane region" description="Helical" evidence="14">
    <location>
        <begin position="62"/>
        <end position="84"/>
    </location>
</feature>
<keyword evidence="5" id="KW-0597">Phosphoprotein</keyword>
<dbReference type="SMART" id="SM00387">
    <property type="entry name" value="HATPase_c"/>
    <property type="match status" value="1"/>
</dbReference>
<dbReference type="EMBL" id="CP022315">
    <property type="protein sequence ID" value="ASK64031.1"/>
    <property type="molecule type" value="Genomic_DNA"/>
</dbReference>
<dbReference type="Pfam" id="PF00512">
    <property type="entry name" value="HisKA"/>
    <property type="match status" value="1"/>
</dbReference>
<dbReference type="SMART" id="SM00304">
    <property type="entry name" value="HAMP"/>
    <property type="match status" value="1"/>
</dbReference>
<dbReference type="CDD" id="cd06225">
    <property type="entry name" value="HAMP"/>
    <property type="match status" value="1"/>
</dbReference>
<gene>
    <name evidence="17" type="ORF">CFK37_18660</name>
</gene>
<keyword evidence="8" id="KW-0547">Nucleotide-binding</keyword>
<sequence length="362" mass="41774">MNKDRKSWLPKRFLWRLTLINIIVIASFITLSSLAIYNTACFLVDGMGTMTNQKQEQFNSTLFLYLWIFSISTIVIGSLIHFHLMRKLIHPLRKLIKSTKTMKQGQYPRPIEVRSEDEMGQLIGHFNELVEQLKYNQQHKEKLVADLSHEFRTPLSNLNGYLGALNNGVIEGDRKLYQSLYEESKRLTNMIEQLELLKEWDYISKQTFSEREPMDMDVLVAQSVDMFRWSLKEAGIAVHVHTEPGKVHVFNKGIPQVISNLIDNAIRYYQGPGDLTINGENLHSKYKVSITAPGQPIPQAEQEKIFERFYRIDPSRTRDTGGTGLGLAISKEIIEHHHGEIGVKTQNQHHTFWFTLGTGQDY</sequence>
<dbReference type="InterPro" id="IPR050398">
    <property type="entry name" value="HssS/ArlS-like"/>
</dbReference>
<organism evidence="17 18">
    <name type="scientific">Virgibacillus phasianinus</name>
    <dbReference type="NCBI Taxonomy" id="2017483"/>
    <lineage>
        <taxon>Bacteria</taxon>
        <taxon>Bacillati</taxon>
        <taxon>Bacillota</taxon>
        <taxon>Bacilli</taxon>
        <taxon>Bacillales</taxon>
        <taxon>Bacillaceae</taxon>
        <taxon>Virgibacillus</taxon>
    </lineage>
</organism>
<dbReference type="Gene3D" id="1.10.287.130">
    <property type="match status" value="1"/>
</dbReference>
<dbReference type="GO" id="GO:0005886">
    <property type="term" value="C:plasma membrane"/>
    <property type="evidence" value="ECO:0007669"/>
    <property type="project" value="UniProtKB-SubCell"/>
</dbReference>
<keyword evidence="7 14" id="KW-0812">Transmembrane</keyword>
<evidence type="ECO:0000256" key="7">
    <source>
        <dbReference type="ARBA" id="ARBA00022692"/>
    </source>
</evidence>
<evidence type="ECO:0000256" key="1">
    <source>
        <dbReference type="ARBA" id="ARBA00000085"/>
    </source>
</evidence>
<comment type="catalytic activity">
    <reaction evidence="1">
        <text>ATP + protein L-histidine = ADP + protein N-phospho-L-histidine.</text>
        <dbReference type="EC" id="2.7.13.3"/>
    </reaction>
</comment>
<accession>A0A220U837</accession>
<dbReference type="FunFam" id="3.30.565.10:FF:000006">
    <property type="entry name" value="Sensor histidine kinase WalK"/>
    <property type="match status" value="1"/>
</dbReference>
<evidence type="ECO:0000256" key="13">
    <source>
        <dbReference type="ARBA" id="ARBA00023136"/>
    </source>
</evidence>
<evidence type="ECO:0000259" key="15">
    <source>
        <dbReference type="PROSITE" id="PS50109"/>
    </source>
</evidence>
<evidence type="ECO:0000256" key="3">
    <source>
        <dbReference type="ARBA" id="ARBA00012438"/>
    </source>
</evidence>
<dbReference type="Proteomes" id="UP000198312">
    <property type="component" value="Chromosome"/>
</dbReference>
<keyword evidence="12" id="KW-0902">Two-component regulatory system</keyword>
<feature type="domain" description="Histidine kinase" evidence="15">
    <location>
        <begin position="146"/>
        <end position="360"/>
    </location>
</feature>
<dbReference type="SUPFAM" id="SSF55874">
    <property type="entry name" value="ATPase domain of HSP90 chaperone/DNA topoisomerase II/histidine kinase"/>
    <property type="match status" value="1"/>
</dbReference>
<dbReference type="RefSeq" id="WP_089063289.1">
    <property type="nucleotide sequence ID" value="NZ_CP022315.1"/>
</dbReference>
<evidence type="ECO:0000256" key="11">
    <source>
        <dbReference type="ARBA" id="ARBA00022989"/>
    </source>
</evidence>
<keyword evidence="18" id="KW-1185">Reference proteome</keyword>
<proteinExistence type="predicted"/>
<evidence type="ECO:0000259" key="16">
    <source>
        <dbReference type="PROSITE" id="PS50885"/>
    </source>
</evidence>
<dbReference type="SUPFAM" id="SSF158472">
    <property type="entry name" value="HAMP domain-like"/>
    <property type="match status" value="1"/>
</dbReference>
<keyword evidence="9 17" id="KW-0418">Kinase</keyword>
<keyword evidence="13 14" id="KW-0472">Membrane</keyword>
<evidence type="ECO:0000256" key="14">
    <source>
        <dbReference type="SAM" id="Phobius"/>
    </source>
</evidence>
<protein>
    <recommendedName>
        <fullName evidence="3">histidine kinase</fullName>
        <ecNumber evidence="3">2.7.13.3</ecNumber>
    </recommendedName>
</protein>
<keyword evidence="4" id="KW-1003">Cell membrane</keyword>
<dbReference type="KEGG" id="vil:CFK37_18660"/>
<comment type="subcellular location">
    <subcellularLocation>
        <location evidence="2">Cell membrane</location>
        <topology evidence="2">Multi-pass membrane protein</topology>
    </subcellularLocation>
</comment>
<evidence type="ECO:0000256" key="8">
    <source>
        <dbReference type="ARBA" id="ARBA00022741"/>
    </source>
</evidence>
<keyword evidence="11 14" id="KW-1133">Transmembrane helix</keyword>
<dbReference type="PANTHER" id="PTHR45528:SF1">
    <property type="entry name" value="SENSOR HISTIDINE KINASE CPXA"/>
    <property type="match status" value="1"/>
</dbReference>
<evidence type="ECO:0000256" key="2">
    <source>
        <dbReference type="ARBA" id="ARBA00004651"/>
    </source>
</evidence>
<keyword evidence="10" id="KW-0067">ATP-binding</keyword>
<dbReference type="PANTHER" id="PTHR45528">
    <property type="entry name" value="SENSOR HISTIDINE KINASE CPXA"/>
    <property type="match status" value="1"/>
</dbReference>
<evidence type="ECO:0000256" key="9">
    <source>
        <dbReference type="ARBA" id="ARBA00022777"/>
    </source>
</evidence>
<keyword evidence="6" id="KW-0808">Transferase</keyword>
<dbReference type="InterPro" id="IPR036890">
    <property type="entry name" value="HATPase_C_sf"/>
</dbReference>
<feature type="transmembrane region" description="Helical" evidence="14">
    <location>
        <begin position="13"/>
        <end position="37"/>
    </location>
</feature>
<dbReference type="OrthoDB" id="335833at2"/>
<evidence type="ECO:0000256" key="4">
    <source>
        <dbReference type="ARBA" id="ARBA00022475"/>
    </source>
</evidence>
<dbReference type="InterPro" id="IPR003594">
    <property type="entry name" value="HATPase_dom"/>
</dbReference>
<dbReference type="GO" id="GO:0005524">
    <property type="term" value="F:ATP binding"/>
    <property type="evidence" value="ECO:0007669"/>
    <property type="project" value="UniProtKB-KW"/>
</dbReference>
<dbReference type="Pfam" id="PF00672">
    <property type="entry name" value="HAMP"/>
    <property type="match status" value="1"/>
</dbReference>
<evidence type="ECO:0000313" key="18">
    <source>
        <dbReference type="Proteomes" id="UP000198312"/>
    </source>
</evidence>
<dbReference type="EC" id="2.7.13.3" evidence="3"/>
<dbReference type="GO" id="GO:0000155">
    <property type="term" value="F:phosphorelay sensor kinase activity"/>
    <property type="evidence" value="ECO:0007669"/>
    <property type="project" value="InterPro"/>
</dbReference>
<evidence type="ECO:0000313" key="17">
    <source>
        <dbReference type="EMBL" id="ASK64031.1"/>
    </source>
</evidence>
<dbReference type="InterPro" id="IPR036097">
    <property type="entry name" value="HisK_dim/P_sf"/>
</dbReference>
<dbReference type="InterPro" id="IPR003661">
    <property type="entry name" value="HisK_dim/P_dom"/>
</dbReference>
<dbReference type="CDD" id="cd00082">
    <property type="entry name" value="HisKA"/>
    <property type="match status" value="1"/>
</dbReference>
<dbReference type="SUPFAM" id="SSF47384">
    <property type="entry name" value="Homodimeric domain of signal transducing histidine kinase"/>
    <property type="match status" value="1"/>
</dbReference>
<evidence type="ECO:0000256" key="12">
    <source>
        <dbReference type="ARBA" id="ARBA00023012"/>
    </source>
</evidence>
<dbReference type="InterPro" id="IPR004358">
    <property type="entry name" value="Sig_transdc_His_kin-like_C"/>
</dbReference>
<evidence type="ECO:0000256" key="5">
    <source>
        <dbReference type="ARBA" id="ARBA00022553"/>
    </source>
</evidence>
<evidence type="ECO:0000256" key="10">
    <source>
        <dbReference type="ARBA" id="ARBA00022840"/>
    </source>
</evidence>
<dbReference type="Gene3D" id="3.30.565.10">
    <property type="entry name" value="Histidine kinase-like ATPase, C-terminal domain"/>
    <property type="match status" value="1"/>
</dbReference>
<reference evidence="17 18" key="1">
    <citation type="submission" date="2017-07" db="EMBL/GenBank/DDBJ databases">
        <title>Virgibacillus sp. LM2416.</title>
        <authorList>
            <person name="Tak E.J."/>
            <person name="Bae J.-W."/>
        </authorList>
    </citation>
    <scope>NUCLEOTIDE SEQUENCE [LARGE SCALE GENOMIC DNA]</scope>
    <source>
        <strain evidence="17 18">LM2416</strain>
    </source>
</reference>
<feature type="domain" description="HAMP" evidence="16">
    <location>
        <begin position="86"/>
        <end position="138"/>
    </location>
</feature>
<dbReference type="Pfam" id="PF02518">
    <property type="entry name" value="HATPase_c"/>
    <property type="match status" value="1"/>
</dbReference>
<dbReference type="InterPro" id="IPR003660">
    <property type="entry name" value="HAMP_dom"/>
</dbReference>
<name>A0A220U837_9BACI</name>
<dbReference type="Gene3D" id="6.10.340.10">
    <property type="match status" value="1"/>
</dbReference>
<dbReference type="PROSITE" id="PS50885">
    <property type="entry name" value="HAMP"/>
    <property type="match status" value="1"/>
</dbReference>
<dbReference type="PRINTS" id="PR00344">
    <property type="entry name" value="BCTRLSENSOR"/>
</dbReference>
<dbReference type="PROSITE" id="PS50109">
    <property type="entry name" value="HIS_KIN"/>
    <property type="match status" value="1"/>
</dbReference>
<dbReference type="InterPro" id="IPR005467">
    <property type="entry name" value="His_kinase_dom"/>
</dbReference>
<dbReference type="AlphaFoldDB" id="A0A220U837"/>
<dbReference type="SMART" id="SM00388">
    <property type="entry name" value="HisKA"/>
    <property type="match status" value="1"/>
</dbReference>
<dbReference type="CDD" id="cd00075">
    <property type="entry name" value="HATPase"/>
    <property type="match status" value="1"/>
</dbReference>
<evidence type="ECO:0000256" key="6">
    <source>
        <dbReference type="ARBA" id="ARBA00022679"/>
    </source>
</evidence>